<dbReference type="AlphaFoldDB" id="A0AAD9LPN9"/>
<organism evidence="1 2">
    <name type="scientific">Phytophthora citrophthora</name>
    <dbReference type="NCBI Taxonomy" id="4793"/>
    <lineage>
        <taxon>Eukaryota</taxon>
        <taxon>Sar</taxon>
        <taxon>Stramenopiles</taxon>
        <taxon>Oomycota</taxon>
        <taxon>Peronosporomycetes</taxon>
        <taxon>Peronosporales</taxon>
        <taxon>Peronosporaceae</taxon>
        <taxon>Phytophthora</taxon>
    </lineage>
</organism>
<evidence type="ECO:0000313" key="1">
    <source>
        <dbReference type="EMBL" id="KAK1942324.1"/>
    </source>
</evidence>
<dbReference type="Proteomes" id="UP001259832">
    <property type="component" value="Unassembled WGS sequence"/>
</dbReference>
<accession>A0AAD9LPN9</accession>
<proteinExistence type="predicted"/>
<name>A0AAD9LPN9_9STRA</name>
<dbReference type="EMBL" id="JASMQC010000010">
    <property type="protein sequence ID" value="KAK1942324.1"/>
    <property type="molecule type" value="Genomic_DNA"/>
</dbReference>
<protein>
    <submittedName>
        <fullName evidence="1">Uncharacterized protein</fullName>
    </submittedName>
</protein>
<evidence type="ECO:0000313" key="2">
    <source>
        <dbReference type="Proteomes" id="UP001259832"/>
    </source>
</evidence>
<keyword evidence="2" id="KW-1185">Reference proteome</keyword>
<comment type="caution">
    <text evidence="1">The sequence shown here is derived from an EMBL/GenBank/DDBJ whole genome shotgun (WGS) entry which is preliminary data.</text>
</comment>
<reference evidence="1" key="1">
    <citation type="submission" date="2023-08" db="EMBL/GenBank/DDBJ databases">
        <title>Reference Genome Resource for the Citrus Pathogen Phytophthora citrophthora.</title>
        <authorList>
            <person name="Moller H."/>
            <person name="Coetzee B."/>
            <person name="Rose L.J."/>
            <person name="Van Niekerk J.M."/>
        </authorList>
    </citation>
    <scope>NUCLEOTIDE SEQUENCE</scope>
    <source>
        <strain evidence="1">STE-U-9442</strain>
    </source>
</reference>
<sequence>MSVQGRPLLTSTSHLYRRRKTRIWSPPHDDNSEYATEVLELAWVPALVARLAQVPVQTSEDTAELTLMSA</sequence>
<gene>
    <name evidence="1" type="ORF">P3T76_006646</name>
</gene>